<feature type="region of interest" description="Disordered" evidence="1">
    <location>
        <begin position="1"/>
        <end position="114"/>
    </location>
</feature>
<protein>
    <submittedName>
        <fullName evidence="2">Uncharacterized protein</fullName>
    </submittedName>
</protein>
<comment type="caution">
    <text evidence="2">The sequence shown here is derived from an EMBL/GenBank/DDBJ whole genome shotgun (WGS) entry which is preliminary data.</text>
</comment>
<reference evidence="2 3" key="1">
    <citation type="submission" date="2019-03" db="EMBL/GenBank/DDBJ databases">
        <title>First draft genome of Liparis tanakae, snailfish: a comprehensive survey of snailfish specific genes.</title>
        <authorList>
            <person name="Kim W."/>
            <person name="Song I."/>
            <person name="Jeong J.-H."/>
            <person name="Kim D."/>
            <person name="Kim S."/>
            <person name="Ryu S."/>
            <person name="Song J.Y."/>
            <person name="Lee S.K."/>
        </authorList>
    </citation>
    <scope>NUCLEOTIDE SEQUENCE [LARGE SCALE GENOMIC DNA]</scope>
    <source>
        <tissue evidence="2">Muscle</tissue>
    </source>
</reference>
<accession>A0A4Z2E3H2</accession>
<dbReference type="AlphaFoldDB" id="A0A4Z2E3H2"/>
<evidence type="ECO:0000256" key="1">
    <source>
        <dbReference type="SAM" id="MobiDB-lite"/>
    </source>
</evidence>
<keyword evidence="3" id="KW-1185">Reference proteome</keyword>
<proteinExistence type="predicted"/>
<feature type="compositionally biased region" description="Low complexity" evidence="1">
    <location>
        <begin position="1"/>
        <end position="32"/>
    </location>
</feature>
<dbReference type="Proteomes" id="UP000314294">
    <property type="component" value="Unassembled WGS sequence"/>
</dbReference>
<evidence type="ECO:0000313" key="3">
    <source>
        <dbReference type="Proteomes" id="UP000314294"/>
    </source>
</evidence>
<organism evidence="2 3">
    <name type="scientific">Liparis tanakae</name>
    <name type="common">Tanaka's snailfish</name>
    <dbReference type="NCBI Taxonomy" id="230148"/>
    <lineage>
        <taxon>Eukaryota</taxon>
        <taxon>Metazoa</taxon>
        <taxon>Chordata</taxon>
        <taxon>Craniata</taxon>
        <taxon>Vertebrata</taxon>
        <taxon>Euteleostomi</taxon>
        <taxon>Actinopterygii</taxon>
        <taxon>Neopterygii</taxon>
        <taxon>Teleostei</taxon>
        <taxon>Neoteleostei</taxon>
        <taxon>Acanthomorphata</taxon>
        <taxon>Eupercaria</taxon>
        <taxon>Perciformes</taxon>
        <taxon>Cottioidei</taxon>
        <taxon>Cottales</taxon>
        <taxon>Liparidae</taxon>
        <taxon>Liparis</taxon>
    </lineage>
</organism>
<sequence>MQPTSPEVATSTSAVTASSLPPSASTPAQPLPEQWLGQLAHLRRRPCHPPARSLNSTADGNTHTRRIARLTSSQTVNHGPGASRADSSGLALPPPFTATQPGPRRAARARVSADHFRDVAAPAAAQGGRGAAVKQI</sequence>
<name>A0A4Z2E3H2_9TELE</name>
<dbReference type="EMBL" id="SRLO01019378">
    <property type="protein sequence ID" value="TNN23204.1"/>
    <property type="molecule type" value="Genomic_DNA"/>
</dbReference>
<gene>
    <name evidence="2" type="ORF">EYF80_066678</name>
</gene>
<evidence type="ECO:0000313" key="2">
    <source>
        <dbReference type="EMBL" id="TNN23204.1"/>
    </source>
</evidence>